<dbReference type="PANTHER" id="PTHR10629:SF52">
    <property type="entry name" value="DNA (CYTOSINE-5)-METHYLTRANSFERASE 1"/>
    <property type="match status" value="1"/>
</dbReference>
<dbReference type="PANTHER" id="PTHR10629">
    <property type="entry name" value="CYTOSINE-SPECIFIC METHYLTRANSFERASE"/>
    <property type="match status" value="1"/>
</dbReference>
<proteinExistence type="inferred from homology"/>
<dbReference type="Gene3D" id="3.40.50.150">
    <property type="entry name" value="Vaccinia Virus protein VP39"/>
    <property type="match status" value="1"/>
</dbReference>
<accession>A0ABN0XUS5</accession>
<dbReference type="Gene3D" id="3.90.120.10">
    <property type="entry name" value="DNA Methylase, subunit A, domain 2"/>
    <property type="match status" value="1"/>
</dbReference>
<dbReference type="PRINTS" id="PR00105">
    <property type="entry name" value="C5METTRFRASE"/>
</dbReference>
<dbReference type="EMBL" id="BAAAEI010000030">
    <property type="protein sequence ID" value="GAA0373443.1"/>
    <property type="molecule type" value="Genomic_DNA"/>
</dbReference>
<dbReference type="RefSeq" id="WP_343847380.1">
    <property type="nucleotide sequence ID" value="NZ_BAAAEI010000030.1"/>
</dbReference>
<dbReference type="EC" id="2.1.1.37" evidence="1"/>
<evidence type="ECO:0000313" key="9">
    <source>
        <dbReference type="Proteomes" id="UP001501757"/>
    </source>
</evidence>
<dbReference type="SUPFAM" id="SSF53335">
    <property type="entry name" value="S-adenosyl-L-methionine-dependent methyltransferases"/>
    <property type="match status" value="1"/>
</dbReference>
<organism evidence="8 9">
    <name type="scientific">Bowmanella denitrificans</name>
    <dbReference type="NCBI Taxonomy" id="366582"/>
    <lineage>
        <taxon>Bacteria</taxon>
        <taxon>Pseudomonadati</taxon>
        <taxon>Pseudomonadota</taxon>
        <taxon>Gammaproteobacteria</taxon>
        <taxon>Alteromonadales</taxon>
        <taxon>Alteromonadaceae</taxon>
        <taxon>Bowmanella</taxon>
    </lineage>
</organism>
<evidence type="ECO:0000313" key="8">
    <source>
        <dbReference type="EMBL" id="GAA0373443.1"/>
    </source>
</evidence>
<dbReference type="Proteomes" id="UP001501757">
    <property type="component" value="Unassembled WGS sequence"/>
</dbReference>
<keyword evidence="5" id="KW-0680">Restriction system</keyword>
<gene>
    <name evidence="8" type="ORF">GCM10009092_42030</name>
</gene>
<dbReference type="PROSITE" id="PS51679">
    <property type="entry name" value="SAM_MT_C5"/>
    <property type="match status" value="1"/>
</dbReference>
<comment type="similarity">
    <text evidence="7">Belongs to the class I-like SAM-binding methyltransferase superfamily. C5-methyltransferase family.</text>
</comment>
<sequence>MHQSIPVADVFAGPGGLSEGFSAFKLSNSADYPYQVILSAEKDEHAIQTLRLRAFARWFIFIQKYNELPPVYVDYVIAKNKGVKTSASLFLHQLLNDGALEKLFSELDFSAKEKTEATILNYAFASPSLSEAFFSKYREKLPEIFQAVSFARSEALHVELGGQNDCFELRLKQAMQTYARDYSACPFVLIGGPPCQAYSNAGRARRKGNVTQHTDESGQYSQDMDPRSWLYREYLKILAHSQPAIFVMENVPGMLSAELTDSKKGKVKAWELIIRDLHSPTQALAKLEVSETERENAKYVIFSLEDSDYFFDGSEESISNIRKRPRKLVVNAASHGIPQARERVILLGIRQDLIIKKDKAIEKLQSLISLENFEERKATVHDAISDLPRRLSSLSSIFQEGKKRPRTVKQDEENTIKWKATLEEFIPKLLDSLPRKKQCITQFGATKGLVVAELYNEVRTLLGQVDQLINPSLSPNSLKQLDIELDNWIGEPETKGSPKLTAWINAFWNKDIVLNHYPRGHMDTDLARYLYASCFAIASRRIRNKYPDVTGLKEQIDLNELEKVNPGFLLPAHDNQSSFVDRFKVQRAEHPSNTITSHISKDGHYFIHPDPGQCRSFTVREAARVQTFPDNYFFEGARTNQFVQVGNAVPPLLARQIAKVVFNLWQELILDKKEEKSETQVA</sequence>
<evidence type="ECO:0000256" key="5">
    <source>
        <dbReference type="ARBA" id="ARBA00022747"/>
    </source>
</evidence>
<evidence type="ECO:0000256" key="7">
    <source>
        <dbReference type="PROSITE-ProRule" id="PRU01016"/>
    </source>
</evidence>
<feature type="active site" evidence="7">
    <location>
        <position position="195"/>
    </location>
</feature>
<evidence type="ECO:0000256" key="1">
    <source>
        <dbReference type="ARBA" id="ARBA00011975"/>
    </source>
</evidence>
<reference evidence="8 9" key="1">
    <citation type="journal article" date="2019" name="Int. J. Syst. Evol. Microbiol.">
        <title>The Global Catalogue of Microorganisms (GCM) 10K type strain sequencing project: providing services to taxonomists for standard genome sequencing and annotation.</title>
        <authorList>
            <consortium name="The Broad Institute Genomics Platform"/>
            <consortium name="The Broad Institute Genome Sequencing Center for Infectious Disease"/>
            <person name="Wu L."/>
            <person name="Ma J."/>
        </authorList>
    </citation>
    <scope>NUCLEOTIDE SEQUENCE [LARGE SCALE GENOMIC DNA]</scope>
    <source>
        <strain evidence="8 9">JCM 13378</strain>
    </source>
</reference>
<dbReference type="InterPro" id="IPR050390">
    <property type="entry name" value="C5-Methyltransferase"/>
</dbReference>
<keyword evidence="4 7" id="KW-0949">S-adenosyl-L-methionine</keyword>
<keyword evidence="9" id="KW-1185">Reference proteome</keyword>
<evidence type="ECO:0000256" key="2">
    <source>
        <dbReference type="ARBA" id="ARBA00022603"/>
    </source>
</evidence>
<dbReference type="InterPro" id="IPR029063">
    <property type="entry name" value="SAM-dependent_MTases_sf"/>
</dbReference>
<keyword evidence="3 7" id="KW-0808">Transferase</keyword>
<dbReference type="Pfam" id="PF00145">
    <property type="entry name" value="DNA_methylase"/>
    <property type="match status" value="3"/>
</dbReference>
<evidence type="ECO:0000256" key="6">
    <source>
        <dbReference type="ARBA" id="ARBA00047422"/>
    </source>
</evidence>
<protein>
    <recommendedName>
        <fullName evidence="1">DNA (cytosine-5-)-methyltransferase</fullName>
        <ecNumber evidence="1">2.1.1.37</ecNumber>
    </recommendedName>
</protein>
<comment type="catalytic activity">
    <reaction evidence="6">
        <text>a 2'-deoxycytidine in DNA + S-adenosyl-L-methionine = a 5-methyl-2'-deoxycytidine in DNA + S-adenosyl-L-homocysteine + H(+)</text>
        <dbReference type="Rhea" id="RHEA:13681"/>
        <dbReference type="Rhea" id="RHEA-COMP:11369"/>
        <dbReference type="Rhea" id="RHEA-COMP:11370"/>
        <dbReference type="ChEBI" id="CHEBI:15378"/>
        <dbReference type="ChEBI" id="CHEBI:57856"/>
        <dbReference type="ChEBI" id="CHEBI:59789"/>
        <dbReference type="ChEBI" id="CHEBI:85452"/>
        <dbReference type="ChEBI" id="CHEBI:85454"/>
        <dbReference type="EC" id="2.1.1.37"/>
    </reaction>
</comment>
<keyword evidence="2 7" id="KW-0489">Methyltransferase</keyword>
<evidence type="ECO:0000256" key="3">
    <source>
        <dbReference type="ARBA" id="ARBA00022679"/>
    </source>
</evidence>
<dbReference type="GO" id="GO:0008168">
    <property type="term" value="F:methyltransferase activity"/>
    <property type="evidence" value="ECO:0007669"/>
    <property type="project" value="UniProtKB-KW"/>
</dbReference>
<dbReference type="GO" id="GO:0032259">
    <property type="term" value="P:methylation"/>
    <property type="evidence" value="ECO:0007669"/>
    <property type="project" value="UniProtKB-KW"/>
</dbReference>
<dbReference type="InterPro" id="IPR001525">
    <property type="entry name" value="C5_MeTfrase"/>
</dbReference>
<name>A0ABN0XUS5_9ALTE</name>
<comment type="caution">
    <text evidence="8">The sequence shown here is derived from an EMBL/GenBank/DDBJ whole genome shotgun (WGS) entry which is preliminary data.</text>
</comment>
<evidence type="ECO:0000256" key="4">
    <source>
        <dbReference type="ARBA" id="ARBA00022691"/>
    </source>
</evidence>